<dbReference type="InterPro" id="IPR000340">
    <property type="entry name" value="Dual-sp_phosphatase_cat-dom"/>
</dbReference>
<dbReference type="Pfam" id="PF00782">
    <property type="entry name" value="DSPc"/>
    <property type="match status" value="1"/>
</dbReference>
<feature type="region of interest" description="Disordered" evidence="9">
    <location>
        <begin position="1"/>
        <end position="96"/>
    </location>
</feature>
<evidence type="ECO:0000256" key="6">
    <source>
        <dbReference type="ARBA" id="ARBA00022912"/>
    </source>
</evidence>
<dbReference type="Pfam" id="PF23040">
    <property type="entry name" value="PH_SSH1-like_1st"/>
    <property type="match status" value="1"/>
</dbReference>
<dbReference type="Ensembl" id="ENSSSCT00035094612.1">
    <property type="protein sequence ID" value="ENSSSCP00035039741.1"/>
    <property type="gene ID" value="ENSSSCG00035070043.1"/>
</dbReference>
<dbReference type="Proteomes" id="UP000694720">
    <property type="component" value="Unplaced"/>
</dbReference>
<evidence type="ECO:0000259" key="12">
    <source>
        <dbReference type="PROSITE" id="PS51998"/>
    </source>
</evidence>
<dbReference type="GO" id="GO:0004722">
    <property type="term" value="F:protein serine/threonine phosphatase activity"/>
    <property type="evidence" value="ECO:0007669"/>
    <property type="project" value="UniProtKB-EC"/>
</dbReference>
<evidence type="ECO:0000259" key="10">
    <source>
        <dbReference type="PROSITE" id="PS50054"/>
    </source>
</evidence>
<dbReference type="SUPFAM" id="SSF109715">
    <property type="entry name" value="DEK C-terminal domain"/>
    <property type="match status" value="1"/>
</dbReference>
<dbReference type="PROSITE" id="PS51998">
    <property type="entry name" value="DEK_C"/>
    <property type="match status" value="1"/>
</dbReference>
<name>A0A8D1D354_PIG</name>
<proteinExistence type="inferred from homology"/>
<keyword evidence="4" id="KW-0963">Cytoplasm</keyword>
<organism evidence="13 14">
    <name type="scientific">Sus scrofa</name>
    <name type="common">Pig</name>
    <dbReference type="NCBI Taxonomy" id="9823"/>
    <lineage>
        <taxon>Eukaryota</taxon>
        <taxon>Metazoa</taxon>
        <taxon>Chordata</taxon>
        <taxon>Craniata</taxon>
        <taxon>Vertebrata</taxon>
        <taxon>Euteleostomi</taxon>
        <taxon>Mammalia</taxon>
        <taxon>Eutheria</taxon>
        <taxon>Laurasiatheria</taxon>
        <taxon>Artiodactyla</taxon>
        <taxon>Suina</taxon>
        <taxon>Suidae</taxon>
        <taxon>Sus</taxon>
    </lineage>
</organism>
<dbReference type="InterPro" id="IPR000387">
    <property type="entry name" value="Tyr_Pase_dom"/>
</dbReference>
<dbReference type="Gene3D" id="3.90.190.10">
    <property type="entry name" value="Protein tyrosine phosphatase superfamily"/>
    <property type="match status" value="1"/>
</dbReference>
<dbReference type="SMART" id="SM00195">
    <property type="entry name" value="DSPc"/>
    <property type="match status" value="1"/>
</dbReference>
<dbReference type="PROSITE" id="PS50054">
    <property type="entry name" value="TYR_PHOSPHATASE_DUAL"/>
    <property type="match status" value="1"/>
</dbReference>
<evidence type="ECO:0000256" key="5">
    <source>
        <dbReference type="ARBA" id="ARBA00022801"/>
    </source>
</evidence>
<dbReference type="AlphaFoldDB" id="A0A8D1D354"/>
<feature type="region of interest" description="Disordered" evidence="9">
    <location>
        <begin position="669"/>
        <end position="693"/>
    </location>
</feature>
<feature type="region of interest" description="Disordered" evidence="9">
    <location>
        <begin position="505"/>
        <end position="565"/>
    </location>
</feature>
<evidence type="ECO:0000256" key="3">
    <source>
        <dbReference type="ARBA" id="ARBA00013081"/>
    </source>
</evidence>
<feature type="region of interest" description="Disordered" evidence="9">
    <location>
        <begin position="402"/>
        <end position="426"/>
    </location>
</feature>
<comment type="subcellular location">
    <subcellularLocation>
        <location evidence="1">Cytoplasm</location>
        <location evidence="1">Cytoskeleton</location>
    </subcellularLocation>
</comment>
<sequence length="693" mass="76107">MALVTVSRSPPASGHSTPVGPTQDQASQRRSRLQRRQSFAVLRGAVLGLQDGGDGEDAAQASPEPVEEPPSDEQPRGDQTDDGRGPPSPGKQEQSQHLHLMVELLRPQDDIRLAAQLEAARPPRLRYLLVVSTRERLSQDETILLGVDFPDSSSPSCTLGLVLPLWSDTQVYLDGDGGFSVTSGGQSRIFKPISIQTMWATLQVLHQACEAALGSGLVPGGSALTWASHYQDRLSSDQGCLNEWMAMADLESLRPPSLEAGRPSEQEQMEQAIRAELWEVLESSDLESITSKEIRQALELRLGRPLQQYRDFIDNQMLLLMAQQDRATRIFPHLYLGSEWNAANLEELQRNRVSHILNMAREIDNFYPERFTYHNVRLWDEESAQLLPHWKETHRFVEAARSAAARPPPTAPSRPLHSGGPGRGPLTLSRRLHRAQGTRVLVHCKMGVSRSAATVVAYAMKQYGWSLEQALRHVQELRPIARPNPGFLRQLQTYQGILTASRQSHVWEQKAGGASPEEPLAPEISTPLPPLPPEPEGSGEVKVVGPEESQAAPKEEPGPRPRINLRGVMRSISLLEPPSELEGTSGAGDLPEVFSSKESSDEDSPQPFSQLSGAPGGRRVRKGSWPALQSRQSVVALNSAALVASRTQAFQEQGEAGCASVRRHQKVVRQASVDGSEEEEEEEEEGEALAHAP</sequence>
<dbReference type="PROSITE" id="PS50056">
    <property type="entry name" value="TYR_PHOSPHATASE_2"/>
    <property type="match status" value="1"/>
</dbReference>
<feature type="domain" description="Tyrosine specific protein phosphatases" evidence="11">
    <location>
        <begin position="426"/>
        <end position="479"/>
    </location>
</feature>
<dbReference type="PANTHER" id="PTHR45864">
    <property type="entry name" value="SLINGSHOT PROTEIN PHOSPHATASE HOMOLOG"/>
    <property type="match status" value="1"/>
</dbReference>
<evidence type="ECO:0000256" key="8">
    <source>
        <dbReference type="ARBA" id="ARBA00048336"/>
    </source>
</evidence>
<feature type="compositionally biased region" description="Polar residues" evidence="9">
    <location>
        <begin position="1"/>
        <end position="22"/>
    </location>
</feature>
<evidence type="ECO:0000256" key="7">
    <source>
        <dbReference type="ARBA" id="ARBA00023212"/>
    </source>
</evidence>
<dbReference type="InterPro" id="IPR043587">
    <property type="entry name" value="Phosphatase_SSH-like"/>
</dbReference>
<comment type="catalytic activity">
    <reaction evidence="8">
        <text>O-phospho-L-threonyl-[protein] + H2O = L-threonyl-[protein] + phosphate</text>
        <dbReference type="Rhea" id="RHEA:47004"/>
        <dbReference type="Rhea" id="RHEA-COMP:11060"/>
        <dbReference type="Rhea" id="RHEA-COMP:11605"/>
        <dbReference type="ChEBI" id="CHEBI:15377"/>
        <dbReference type="ChEBI" id="CHEBI:30013"/>
        <dbReference type="ChEBI" id="CHEBI:43474"/>
        <dbReference type="ChEBI" id="CHEBI:61977"/>
        <dbReference type="EC" id="3.1.3.16"/>
    </reaction>
</comment>
<keyword evidence="7" id="KW-0206">Cytoskeleton</keyword>
<evidence type="ECO:0000256" key="4">
    <source>
        <dbReference type="ARBA" id="ARBA00022490"/>
    </source>
</evidence>
<dbReference type="EC" id="3.1.3.16" evidence="3"/>
<feature type="region of interest" description="Disordered" evidence="9">
    <location>
        <begin position="577"/>
        <end position="626"/>
    </location>
</feature>
<feature type="compositionally biased region" description="Basic and acidic residues" evidence="9">
    <location>
        <begin position="73"/>
        <end position="84"/>
    </location>
</feature>
<comment type="similarity">
    <text evidence="2">Belongs to the protein-tyrosine phosphatase family.</text>
</comment>
<feature type="domain" description="DEK-C" evidence="12">
    <location>
        <begin position="267"/>
        <end position="322"/>
    </location>
</feature>
<evidence type="ECO:0000313" key="13">
    <source>
        <dbReference type="Ensembl" id="ENSSSCP00035039741.1"/>
    </source>
</evidence>
<evidence type="ECO:0000259" key="11">
    <source>
        <dbReference type="PROSITE" id="PS50056"/>
    </source>
</evidence>
<keyword evidence="6" id="KW-0904">Protein phosphatase</keyword>
<dbReference type="PROSITE" id="PS00383">
    <property type="entry name" value="TYR_PHOSPHATASE_1"/>
    <property type="match status" value="1"/>
</dbReference>
<evidence type="ECO:0000313" key="14">
    <source>
        <dbReference type="Proteomes" id="UP000694720"/>
    </source>
</evidence>
<accession>A0A8D1D354</accession>
<evidence type="ECO:0000256" key="2">
    <source>
        <dbReference type="ARBA" id="ARBA00009580"/>
    </source>
</evidence>
<evidence type="ECO:0000256" key="1">
    <source>
        <dbReference type="ARBA" id="ARBA00004245"/>
    </source>
</evidence>
<dbReference type="SUPFAM" id="SSF52799">
    <property type="entry name" value="(Phosphotyrosine protein) phosphatases II"/>
    <property type="match status" value="1"/>
</dbReference>
<dbReference type="GO" id="GO:0003779">
    <property type="term" value="F:actin binding"/>
    <property type="evidence" value="ECO:0007669"/>
    <property type="project" value="InterPro"/>
</dbReference>
<dbReference type="GO" id="GO:0005856">
    <property type="term" value="C:cytoskeleton"/>
    <property type="evidence" value="ECO:0007669"/>
    <property type="project" value="UniProtKB-SubCell"/>
</dbReference>
<keyword evidence="5" id="KW-0378">Hydrolase</keyword>
<dbReference type="PANTHER" id="PTHR45864:SF4">
    <property type="entry name" value="PROTEIN PHOSPHATASE SLINGSHOT HOMOLOG 3"/>
    <property type="match status" value="1"/>
</dbReference>
<feature type="domain" description="Tyrosine-protein phosphatase" evidence="10">
    <location>
        <begin position="326"/>
        <end position="500"/>
    </location>
</feature>
<dbReference type="Pfam" id="PF08766">
    <property type="entry name" value="DEK_C"/>
    <property type="match status" value="1"/>
</dbReference>
<dbReference type="GO" id="GO:0030837">
    <property type="term" value="P:negative regulation of actin filament polymerization"/>
    <property type="evidence" value="ECO:0007669"/>
    <property type="project" value="InterPro"/>
</dbReference>
<dbReference type="InterPro" id="IPR043588">
    <property type="entry name" value="SSH-N"/>
</dbReference>
<feature type="compositionally biased region" description="Acidic residues" evidence="9">
    <location>
        <begin position="675"/>
        <end position="687"/>
    </location>
</feature>
<evidence type="ECO:0000256" key="9">
    <source>
        <dbReference type="SAM" id="MobiDB-lite"/>
    </source>
</evidence>
<protein>
    <recommendedName>
        <fullName evidence="3">protein-serine/threonine phosphatase</fullName>
        <ecNumber evidence="3">3.1.3.16</ecNumber>
    </recommendedName>
</protein>
<dbReference type="InterPro" id="IPR016130">
    <property type="entry name" value="Tyr_Pase_AS"/>
</dbReference>
<dbReference type="InterPro" id="IPR029021">
    <property type="entry name" value="Prot-tyrosine_phosphatase-like"/>
</dbReference>
<reference evidence="13" key="1">
    <citation type="submission" date="2025-08" db="UniProtKB">
        <authorList>
            <consortium name="Ensembl"/>
        </authorList>
    </citation>
    <scope>IDENTIFICATION</scope>
</reference>
<dbReference type="InterPro" id="IPR020422">
    <property type="entry name" value="TYR_PHOSPHATASE_DUAL_dom"/>
</dbReference>
<dbReference type="InterPro" id="IPR014876">
    <property type="entry name" value="DEK_C"/>
</dbReference>